<evidence type="ECO:0000313" key="1">
    <source>
        <dbReference type="EMBL" id="OGM09248.1"/>
    </source>
</evidence>
<proteinExistence type="predicted"/>
<gene>
    <name evidence="1" type="ORF">A2Z67_04895</name>
</gene>
<accession>A0A1F7X4F6</accession>
<name>A0A1F7X4F6_9BACT</name>
<sequence>MKKVKKMLYKISQEASDYDTYSGAVVCAESEKEAVKIDPSGFRLWHDGAWWFQCADHEEKEKHNDCWVNNIKDVKVELIGTAEDHIKIGQIICASFNAG</sequence>
<evidence type="ECO:0000313" key="2">
    <source>
        <dbReference type="Proteomes" id="UP000176939"/>
    </source>
</evidence>
<dbReference type="EMBL" id="MGFQ01000024">
    <property type="protein sequence ID" value="OGM09248.1"/>
    <property type="molecule type" value="Genomic_DNA"/>
</dbReference>
<organism evidence="1 2">
    <name type="scientific">Candidatus Woesebacteria bacterium RBG_13_36_22</name>
    <dbReference type="NCBI Taxonomy" id="1802478"/>
    <lineage>
        <taxon>Bacteria</taxon>
        <taxon>Candidatus Woeseibacteriota</taxon>
    </lineage>
</organism>
<reference evidence="1 2" key="1">
    <citation type="journal article" date="2016" name="Nat. Commun.">
        <title>Thousands of microbial genomes shed light on interconnected biogeochemical processes in an aquifer system.</title>
        <authorList>
            <person name="Anantharaman K."/>
            <person name="Brown C.T."/>
            <person name="Hug L.A."/>
            <person name="Sharon I."/>
            <person name="Castelle C.J."/>
            <person name="Probst A.J."/>
            <person name="Thomas B.C."/>
            <person name="Singh A."/>
            <person name="Wilkins M.J."/>
            <person name="Karaoz U."/>
            <person name="Brodie E.L."/>
            <person name="Williams K.H."/>
            <person name="Hubbard S.S."/>
            <person name="Banfield J.F."/>
        </authorList>
    </citation>
    <scope>NUCLEOTIDE SEQUENCE [LARGE SCALE GENOMIC DNA]</scope>
</reference>
<protein>
    <submittedName>
        <fullName evidence="1">Uncharacterized protein</fullName>
    </submittedName>
</protein>
<dbReference type="AlphaFoldDB" id="A0A1F7X4F6"/>
<dbReference type="Proteomes" id="UP000176939">
    <property type="component" value="Unassembled WGS sequence"/>
</dbReference>
<comment type="caution">
    <text evidence="1">The sequence shown here is derived from an EMBL/GenBank/DDBJ whole genome shotgun (WGS) entry which is preliminary data.</text>
</comment>